<name>A0A9R1CZ85_9BACT</name>
<reference evidence="2" key="1">
    <citation type="journal article" date="2022" name="Int. J. Syst. Evol. Microbiol.">
        <title>Prevotella lacticifex sp. nov., isolated from the rumen of cows.</title>
        <authorList>
            <person name="Shinkai T."/>
            <person name="Ikeyama N."/>
            <person name="Kumagai M."/>
            <person name="Ohmori H."/>
            <person name="Sakamoto M."/>
            <person name="Ohkuma M."/>
            <person name="Mitsumori M."/>
        </authorList>
    </citation>
    <scope>NUCLEOTIDE SEQUENCE</scope>
    <source>
        <strain evidence="2">R5076</strain>
    </source>
</reference>
<comment type="caution">
    <text evidence="2">The sequence shown here is derived from an EMBL/GenBank/DDBJ whole genome shotgun (WGS) entry which is preliminary data.</text>
</comment>
<evidence type="ECO:0000313" key="3">
    <source>
        <dbReference type="Proteomes" id="UP000825483"/>
    </source>
</evidence>
<sequence>MATARRYPIGIQTFETVRKENYVYIDKTGLIYQLTHQDGKFYFLSRPRRFGKSLLVSTLHSYFAGRKDLFKNLAIANLEKEWNEYPVLHFDLSGAKHMGKDRLLRHLDFLLSAQEEDFGVVDHPEDVSDRMSNLIEKVYKKTGQQVVVLIDEYDAPLLDVVHEEENLNDLRQVMRDFYSPLKKSEPMLRFVFLTGITKFSQLSIFSEFNNIKNISMDEKYAALCGITKEELLTKMSPDIDSLAVRMKKSHQEVLDALAYNYDGYHFTWPSPDIFNPYSLLNCFSDGKITDYWFSSGTPTYLINMMRKFNVLPTALGPMDAQSQDFDAPTERMTSLTPLLYQSGYITIKGYDEMFDSYKLDIPNHEVELGLMRSLIPYYITPDTLTTNNTIVNMGRALYNNDIDGMMGLLKKFLLTIPYTDNTNYEGHYQQVLYIIFTLMGAWADVEVHTAKGRIDVAMIFHRHLYIFELKLDSTAEAAMRQINLKDYPSRFSLSGYPVTKVAVNFDSSTHTVKDWIVK</sequence>
<dbReference type="Gene3D" id="3.40.50.300">
    <property type="entry name" value="P-loop containing nucleotide triphosphate hydrolases"/>
    <property type="match status" value="1"/>
</dbReference>
<dbReference type="PANTHER" id="PTHR34825">
    <property type="entry name" value="CONSERVED PROTEIN, WITH A WEAK D-GALACTARATE DEHYDRATASE/ALTRONATE HYDROLASE DOMAIN"/>
    <property type="match status" value="1"/>
</dbReference>
<dbReference type="SUPFAM" id="SSF52540">
    <property type="entry name" value="P-loop containing nucleoside triphosphate hydrolases"/>
    <property type="match status" value="1"/>
</dbReference>
<dbReference type="GeneID" id="72466224"/>
<feature type="domain" description="AAA-ATPase-like" evidence="1">
    <location>
        <begin position="8"/>
        <end position="205"/>
    </location>
</feature>
<dbReference type="PANTHER" id="PTHR34825:SF1">
    <property type="entry name" value="AAA-ATPASE-LIKE DOMAIN-CONTAINING PROTEIN"/>
    <property type="match status" value="1"/>
</dbReference>
<dbReference type="EMBL" id="BPUB01000002">
    <property type="protein sequence ID" value="GJG59733.1"/>
    <property type="molecule type" value="Genomic_DNA"/>
</dbReference>
<protein>
    <submittedName>
        <fullName evidence="2">ATPase AAA</fullName>
    </submittedName>
</protein>
<organism evidence="2 3">
    <name type="scientific">Prevotella lacticifex</name>
    <dbReference type="NCBI Taxonomy" id="2854755"/>
    <lineage>
        <taxon>Bacteria</taxon>
        <taxon>Pseudomonadati</taxon>
        <taxon>Bacteroidota</taxon>
        <taxon>Bacteroidia</taxon>
        <taxon>Bacteroidales</taxon>
        <taxon>Prevotellaceae</taxon>
        <taxon>Prevotella</taxon>
    </lineage>
</organism>
<dbReference type="RefSeq" id="WP_223924980.1">
    <property type="nucleotide sequence ID" value="NZ_BPTU01000002.1"/>
</dbReference>
<dbReference type="InterPro" id="IPR012547">
    <property type="entry name" value="PDDEXK_9"/>
</dbReference>
<dbReference type="Pfam" id="PF09820">
    <property type="entry name" value="AAA-ATPase_like"/>
    <property type="match status" value="1"/>
</dbReference>
<dbReference type="Pfam" id="PF08011">
    <property type="entry name" value="PDDEXK_9"/>
    <property type="match status" value="1"/>
</dbReference>
<accession>A0A9R1CZ85</accession>
<evidence type="ECO:0000313" key="2">
    <source>
        <dbReference type="EMBL" id="GJG59733.1"/>
    </source>
</evidence>
<proteinExistence type="predicted"/>
<gene>
    <name evidence="2" type="ORF">PRLR5076_25840</name>
</gene>
<dbReference type="AlphaFoldDB" id="A0A9R1CZ85"/>
<dbReference type="InterPro" id="IPR027417">
    <property type="entry name" value="P-loop_NTPase"/>
</dbReference>
<evidence type="ECO:0000259" key="1">
    <source>
        <dbReference type="Pfam" id="PF09820"/>
    </source>
</evidence>
<dbReference type="InterPro" id="IPR018631">
    <property type="entry name" value="AAA-ATPase-like_dom"/>
</dbReference>
<dbReference type="Proteomes" id="UP000825483">
    <property type="component" value="Unassembled WGS sequence"/>
</dbReference>
<keyword evidence="3" id="KW-1185">Reference proteome</keyword>